<feature type="transmembrane region" description="Helical" evidence="5">
    <location>
        <begin position="146"/>
        <end position="168"/>
    </location>
</feature>
<evidence type="ECO:0000256" key="3">
    <source>
        <dbReference type="ARBA" id="ARBA00022989"/>
    </source>
</evidence>
<evidence type="ECO:0000313" key="8">
    <source>
        <dbReference type="Proteomes" id="UP000197032"/>
    </source>
</evidence>
<sequence length="259" mass="29357">MTRNIFPDLTHRTWLVLRRNLLVFKKTWVTNIAFNFIEPLLYLIAMGYGLGSFVPEIQGMSYIEFIAPGLIASSAMWASAAECTYDSFSRMHYRKVYHAIIATPLTVDEVVAGEILYGTFKSVLYGTVILLVISLLGLVKSPWALLVPGVLILCGLVFAELGMLWTGLVPNIDTFSYFFTLIITPMFLFSGVFFPIDGMPAPLKILAWFTPLYHIVELIRSLVAGTVNLSLLYNTIWLIAFIILFFNLPIHFMRRRLVK</sequence>
<protein>
    <recommendedName>
        <fullName evidence="5">Transport permease protein</fullName>
    </recommendedName>
</protein>
<dbReference type="PIRSF" id="PIRSF006648">
    <property type="entry name" value="DrrB"/>
    <property type="match status" value="1"/>
</dbReference>
<feature type="transmembrane region" description="Helical" evidence="5">
    <location>
        <begin position="174"/>
        <end position="194"/>
    </location>
</feature>
<reference evidence="8" key="1">
    <citation type="journal article" date="2017" name="Appl. Environ. Microbiol.">
        <title>Genomic Analysis of Calderihabitans maritimus KKC1, a Thermophilic, Hydrogenogenic, Carboxydotrophic Bacterium Isolated from Marine Sediment.</title>
        <authorList>
            <person name="Omae K."/>
            <person name="Yoneda Y."/>
            <person name="Fukuyama Y."/>
            <person name="Yoshida T."/>
            <person name="Sako Y."/>
        </authorList>
    </citation>
    <scope>NUCLEOTIDE SEQUENCE [LARGE SCALE GENOMIC DNA]</scope>
    <source>
        <strain evidence="8">KKC1</strain>
    </source>
</reference>
<proteinExistence type="inferred from homology"/>
<feature type="domain" description="ABC transmembrane type-2" evidence="6">
    <location>
        <begin position="30"/>
        <end position="256"/>
    </location>
</feature>
<feature type="transmembrane region" description="Helical" evidence="5">
    <location>
        <begin position="62"/>
        <end position="84"/>
    </location>
</feature>
<feature type="transmembrane region" description="Helical" evidence="5">
    <location>
        <begin position="231"/>
        <end position="250"/>
    </location>
</feature>
<gene>
    <name evidence="7" type="ORF">KKC1_30760</name>
</gene>
<dbReference type="PRINTS" id="PR00164">
    <property type="entry name" value="ABC2TRNSPORT"/>
</dbReference>
<evidence type="ECO:0000313" key="7">
    <source>
        <dbReference type="EMBL" id="GAW93956.1"/>
    </source>
</evidence>
<keyword evidence="4 5" id="KW-0472">Membrane</keyword>
<dbReference type="AlphaFoldDB" id="A0A1Z5HWQ0"/>
<dbReference type="EMBL" id="BDGJ01000195">
    <property type="protein sequence ID" value="GAW93956.1"/>
    <property type="molecule type" value="Genomic_DNA"/>
</dbReference>
<comment type="caution">
    <text evidence="7">The sequence shown here is derived from an EMBL/GenBank/DDBJ whole genome shotgun (WGS) entry which is preliminary data.</text>
</comment>
<evidence type="ECO:0000259" key="6">
    <source>
        <dbReference type="PROSITE" id="PS51012"/>
    </source>
</evidence>
<keyword evidence="8" id="KW-1185">Reference proteome</keyword>
<name>A0A1Z5HWQ0_9FIRM</name>
<organism evidence="7 8">
    <name type="scientific">Calderihabitans maritimus</name>
    <dbReference type="NCBI Taxonomy" id="1246530"/>
    <lineage>
        <taxon>Bacteria</taxon>
        <taxon>Bacillati</taxon>
        <taxon>Bacillota</taxon>
        <taxon>Clostridia</taxon>
        <taxon>Neomoorellales</taxon>
        <taxon>Calderihabitantaceae</taxon>
        <taxon>Calderihabitans</taxon>
    </lineage>
</organism>
<dbReference type="InterPro" id="IPR013525">
    <property type="entry name" value="ABC2_TM"/>
</dbReference>
<dbReference type="InterPro" id="IPR047817">
    <property type="entry name" value="ABC2_TM_bact-type"/>
</dbReference>
<dbReference type="PROSITE" id="PS51012">
    <property type="entry name" value="ABC_TM2"/>
    <property type="match status" value="1"/>
</dbReference>
<feature type="transmembrane region" description="Helical" evidence="5">
    <location>
        <begin position="28"/>
        <end position="50"/>
    </location>
</feature>
<dbReference type="Proteomes" id="UP000197032">
    <property type="component" value="Unassembled WGS sequence"/>
</dbReference>
<dbReference type="InterPro" id="IPR051784">
    <property type="entry name" value="Nod_factor_ABC_transporter"/>
</dbReference>
<keyword evidence="2 5" id="KW-0812">Transmembrane</keyword>
<dbReference type="RefSeq" id="WP_192868251.1">
    <property type="nucleotide sequence ID" value="NZ_BDGJ01000195.1"/>
</dbReference>
<feature type="transmembrane region" description="Helical" evidence="5">
    <location>
        <begin position="123"/>
        <end position="139"/>
    </location>
</feature>
<keyword evidence="5" id="KW-1003">Cell membrane</keyword>
<evidence type="ECO:0000256" key="4">
    <source>
        <dbReference type="ARBA" id="ARBA00023136"/>
    </source>
</evidence>
<comment type="subcellular location">
    <subcellularLocation>
        <location evidence="5">Cell membrane</location>
        <topology evidence="5">Multi-pass membrane protein</topology>
    </subcellularLocation>
    <subcellularLocation>
        <location evidence="1">Membrane</location>
        <topology evidence="1">Multi-pass membrane protein</topology>
    </subcellularLocation>
</comment>
<dbReference type="PANTHER" id="PTHR43229:SF2">
    <property type="entry name" value="NODULATION PROTEIN J"/>
    <property type="match status" value="1"/>
</dbReference>
<keyword evidence="3 5" id="KW-1133">Transmembrane helix</keyword>
<evidence type="ECO:0000256" key="2">
    <source>
        <dbReference type="ARBA" id="ARBA00022692"/>
    </source>
</evidence>
<dbReference type="Pfam" id="PF01061">
    <property type="entry name" value="ABC2_membrane"/>
    <property type="match status" value="1"/>
</dbReference>
<comment type="similarity">
    <text evidence="5">Belongs to the ABC-2 integral membrane protein family.</text>
</comment>
<evidence type="ECO:0000256" key="5">
    <source>
        <dbReference type="RuleBase" id="RU361157"/>
    </source>
</evidence>
<keyword evidence="5" id="KW-0813">Transport</keyword>
<dbReference type="GO" id="GO:0043190">
    <property type="term" value="C:ATP-binding cassette (ABC) transporter complex"/>
    <property type="evidence" value="ECO:0007669"/>
    <property type="project" value="InterPro"/>
</dbReference>
<dbReference type="GO" id="GO:0140359">
    <property type="term" value="F:ABC-type transporter activity"/>
    <property type="evidence" value="ECO:0007669"/>
    <property type="project" value="InterPro"/>
</dbReference>
<dbReference type="PANTHER" id="PTHR43229">
    <property type="entry name" value="NODULATION PROTEIN J"/>
    <property type="match status" value="1"/>
</dbReference>
<dbReference type="InterPro" id="IPR000412">
    <property type="entry name" value="ABC_2_transport"/>
</dbReference>
<evidence type="ECO:0000256" key="1">
    <source>
        <dbReference type="ARBA" id="ARBA00004141"/>
    </source>
</evidence>
<accession>A0A1Z5HWQ0</accession>